<dbReference type="Gene3D" id="1.10.720.30">
    <property type="entry name" value="SAP domain"/>
    <property type="match status" value="1"/>
</dbReference>
<organism evidence="2 3">
    <name type="scientific">Photobacterium aphoticum</name>
    <dbReference type="NCBI Taxonomy" id="754436"/>
    <lineage>
        <taxon>Bacteria</taxon>
        <taxon>Pseudomonadati</taxon>
        <taxon>Pseudomonadota</taxon>
        <taxon>Gammaproteobacteria</taxon>
        <taxon>Vibrionales</taxon>
        <taxon>Vibrionaceae</taxon>
        <taxon>Photobacterium</taxon>
    </lineage>
</organism>
<sequence>MAVQQNNPLHGVSLEKLLKELVDFYGWDILAAAMRFHCFQKNPSIPACVKYFRKTEWAREKLEGFYLSRFKRMPRASDEEYVLPPRQRTFAPGIVPREPMVLTIESIELSQAKAASSFKARSSRRSAPRRR</sequence>
<evidence type="ECO:0000256" key="1">
    <source>
        <dbReference type="SAM" id="MobiDB-lite"/>
    </source>
</evidence>
<dbReference type="Proteomes" id="UP000036426">
    <property type="component" value="Unassembled WGS sequence"/>
</dbReference>
<accession>A0A0J1GGJ9</accession>
<proteinExistence type="predicted"/>
<dbReference type="EMBL" id="LDOV01000047">
    <property type="protein sequence ID" value="KLU98638.1"/>
    <property type="molecule type" value="Genomic_DNA"/>
</dbReference>
<evidence type="ECO:0000313" key="3">
    <source>
        <dbReference type="Proteomes" id="UP000036426"/>
    </source>
</evidence>
<dbReference type="PATRIC" id="fig|754436.4.peg.4591"/>
<evidence type="ECO:0008006" key="4">
    <source>
        <dbReference type="Google" id="ProtNLM"/>
    </source>
</evidence>
<gene>
    <name evidence="2" type="ORF">ABT58_21830</name>
</gene>
<dbReference type="InterPro" id="IPR036361">
    <property type="entry name" value="SAP_dom_sf"/>
</dbReference>
<dbReference type="GO" id="GO:0003677">
    <property type="term" value="F:DNA binding"/>
    <property type="evidence" value="ECO:0007669"/>
    <property type="project" value="InterPro"/>
</dbReference>
<comment type="caution">
    <text evidence="2">The sequence shown here is derived from an EMBL/GenBank/DDBJ whole genome shotgun (WGS) entry which is preliminary data.</text>
</comment>
<evidence type="ECO:0000313" key="2">
    <source>
        <dbReference type="EMBL" id="KLU98638.1"/>
    </source>
</evidence>
<dbReference type="InterPro" id="IPR018668">
    <property type="entry name" value="DNA-binding_VF530-like"/>
</dbReference>
<feature type="compositionally biased region" description="Basic residues" evidence="1">
    <location>
        <begin position="121"/>
        <end position="131"/>
    </location>
</feature>
<name>A0A0J1GGJ9_9GAMM</name>
<reference evidence="2 3" key="1">
    <citation type="submission" date="2015-05" db="EMBL/GenBank/DDBJ databases">
        <title>Photobacterium galathea sp. nov.</title>
        <authorList>
            <person name="Machado H."/>
            <person name="Gram L."/>
        </authorList>
    </citation>
    <scope>NUCLEOTIDE SEQUENCE [LARGE SCALE GENOMIC DNA]</scope>
    <source>
        <strain evidence="2 3">DSM 25995</strain>
    </source>
</reference>
<dbReference type="Pfam" id="PF09905">
    <property type="entry name" value="VF530"/>
    <property type="match status" value="1"/>
</dbReference>
<keyword evidence="3" id="KW-1185">Reference proteome</keyword>
<dbReference type="AlphaFoldDB" id="A0A0J1GGJ9"/>
<protein>
    <recommendedName>
        <fullName evidence="4">DNA-binding protein VF530</fullName>
    </recommendedName>
</protein>
<feature type="region of interest" description="Disordered" evidence="1">
    <location>
        <begin position="112"/>
        <end position="131"/>
    </location>
</feature>